<dbReference type="InterPro" id="IPR043129">
    <property type="entry name" value="ATPase_NBD"/>
</dbReference>
<accession>A0ABR5PA23</accession>
<reference evidence="4 5" key="1">
    <citation type="journal article" date="2015" name="Genome Announc.">
        <title>Expanding the biotechnology potential of lactobacilli through comparative genomics of 213 strains and associated genera.</title>
        <authorList>
            <person name="Sun Z."/>
            <person name="Harris H.M."/>
            <person name="McCann A."/>
            <person name="Guo C."/>
            <person name="Argimon S."/>
            <person name="Zhang W."/>
            <person name="Yang X."/>
            <person name="Jeffery I.B."/>
            <person name="Cooney J.C."/>
            <person name="Kagawa T.F."/>
            <person name="Liu W."/>
            <person name="Song Y."/>
            <person name="Salvetti E."/>
            <person name="Wrobel A."/>
            <person name="Rasinkangas P."/>
            <person name="Parkhill J."/>
            <person name="Rea M.C."/>
            <person name="O'Sullivan O."/>
            <person name="Ritari J."/>
            <person name="Douillard F.P."/>
            <person name="Paul Ross R."/>
            <person name="Yang R."/>
            <person name="Briner A.E."/>
            <person name="Felis G.E."/>
            <person name="de Vos W.M."/>
            <person name="Barrangou R."/>
            <person name="Klaenhammer T.R."/>
            <person name="Caufield P.W."/>
            <person name="Cui Y."/>
            <person name="Zhang H."/>
            <person name="O'Toole P.W."/>
        </authorList>
    </citation>
    <scope>NUCLEOTIDE SEQUENCE [LARGE SCALE GENOMIC DNA]</scope>
    <source>
        <strain evidence="4 5">DSM 19907</strain>
    </source>
</reference>
<keyword evidence="3" id="KW-0859">Xylose metabolism</keyword>
<keyword evidence="4" id="KW-0418">Kinase</keyword>
<proteinExistence type="inferred from homology"/>
<organism evidence="4 5">
    <name type="scientific">Lentilactobacillus rapi DSM 19907 = JCM 15042</name>
    <dbReference type="NCBI Taxonomy" id="1423795"/>
    <lineage>
        <taxon>Bacteria</taxon>
        <taxon>Bacillati</taxon>
        <taxon>Bacillota</taxon>
        <taxon>Bacilli</taxon>
        <taxon>Lactobacillales</taxon>
        <taxon>Lactobacillaceae</taxon>
        <taxon>Lentilactobacillus</taxon>
    </lineage>
</organism>
<dbReference type="InterPro" id="IPR000600">
    <property type="entry name" value="ROK"/>
</dbReference>
<dbReference type="PANTHER" id="PTHR18964">
    <property type="entry name" value="ROK (REPRESSOR, ORF, KINASE) FAMILY"/>
    <property type="match status" value="1"/>
</dbReference>
<keyword evidence="4" id="KW-0808">Transferase</keyword>
<dbReference type="PANTHER" id="PTHR18964:SF149">
    <property type="entry name" value="BIFUNCTIONAL UDP-N-ACETYLGLUCOSAMINE 2-EPIMERASE_N-ACETYLMANNOSAMINE KINASE"/>
    <property type="match status" value="1"/>
</dbReference>
<keyword evidence="3" id="KW-0119">Carbohydrate metabolism</keyword>
<dbReference type="Proteomes" id="UP000051977">
    <property type="component" value="Unassembled WGS sequence"/>
</dbReference>
<evidence type="ECO:0000313" key="5">
    <source>
        <dbReference type="Proteomes" id="UP000051977"/>
    </source>
</evidence>
<dbReference type="GO" id="GO:0016301">
    <property type="term" value="F:kinase activity"/>
    <property type="evidence" value="ECO:0007669"/>
    <property type="project" value="UniProtKB-KW"/>
</dbReference>
<dbReference type="Gene3D" id="3.30.420.40">
    <property type="match status" value="2"/>
</dbReference>
<evidence type="ECO:0000256" key="3">
    <source>
        <dbReference type="ARBA" id="ARBA00022629"/>
    </source>
</evidence>
<comment type="function">
    <text evidence="1">Transcriptional repressor of xylose-utilizing enzymes.</text>
</comment>
<keyword evidence="5" id="KW-1185">Reference proteome</keyword>
<gene>
    <name evidence="4" type="ORF">FD12_GL001195</name>
</gene>
<comment type="similarity">
    <text evidence="2">Belongs to the ROK (NagC/XylR) family.</text>
</comment>
<dbReference type="SUPFAM" id="SSF53067">
    <property type="entry name" value="Actin-like ATPase domain"/>
    <property type="match status" value="1"/>
</dbReference>
<evidence type="ECO:0000313" key="4">
    <source>
        <dbReference type="EMBL" id="KRL14868.1"/>
    </source>
</evidence>
<dbReference type="EMBL" id="AZEI01000083">
    <property type="protein sequence ID" value="KRL14868.1"/>
    <property type="molecule type" value="Genomic_DNA"/>
</dbReference>
<comment type="caution">
    <text evidence="4">The sequence shown here is derived from an EMBL/GenBank/DDBJ whole genome shotgun (WGS) entry which is preliminary data.</text>
</comment>
<evidence type="ECO:0000256" key="2">
    <source>
        <dbReference type="ARBA" id="ARBA00006479"/>
    </source>
</evidence>
<protein>
    <submittedName>
        <fullName evidence="4">Transcriptional regulator sugar kinase, xylose operon regulator</fullName>
    </submittedName>
</protein>
<dbReference type="RefSeq" id="WP_054747023.1">
    <property type="nucleotide sequence ID" value="NZ_AZEI01000083.1"/>
</dbReference>
<dbReference type="InterPro" id="IPR036390">
    <property type="entry name" value="WH_DNA-bd_sf"/>
</dbReference>
<dbReference type="Gene3D" id="1.10.10.10">
    <property type="entry name" value="Winged helix-like DNA-binding domain superfamily/Winged helix DNA-binding domain"/>
    <property type="match status" value="1"/>
</dbReference>
<dbReference type="InterPro" id="IPR036388">
    <property type="entry name" value="WH-like_DNA-bd_sf"/>
</dbReference>
<sequence>MKRNQLKQIMGWCVVMVNKEERTRGHVYNFQKILAFIFNHRFTSQSEISSALEINKATVSKIYSELKQKQFVNEVGAGVSSPTGGRKPRLIEINKTFGYTLCVELTEHEIKGLACYLNGATIQFHQLQISRDSDLIVCLDKLIGMFENIQGTLNGLLGICFAIHGKVHNNQVLSSYLNLNKIDLVNHCKKYNVPVILENEANLSAIYSRDFIRGNREENAVTLSIHQGIYAGFILNNRLYRGSHGQVGDIGNNIIMSSFPISNGEKLLTYQDLYAQDTVVNSIGELVGQANLTLFDLSKLYEDHNDDVVAGLSQFANGISEILHNIAGTIAPDIFYINSPLIHQIPSILTQIKKYFERISGYSPLIQSIPNVPLATLLGGAALMTHYILELDDLKLNFWNYTEE</sequence>
<dbReference type="Pfam" id="PF00480">
    <property type="entry name" value="ROK"/>
    <property type="match status" value="1"/>
</dbReference>
<evidence type="ECO:0000256" key="1">
    <source>
        <dbReference type="ARBA" id="ARBA00002486"/>
    </source>
</evidence>
<name>A0ABR5PA23_9LACO</name>
<dbReference type="SUPFAM" id="SSF46785">
    <property type="entry name" value="Winged helix' DNA-binding domain"/>
    <property type="match status" value="1"/>
</dbReference>